<evidence type="ECO:0000256" key="2">
    <source>
        <dbReference type="SAM" id="SignalP"/>
    </source>
</evidence>
<comment type="caution">
    <text evidence="4">The sequence shown here is derived from an EMBL/GenBank/DDBJ whole genome shotgun (WGS) entry which is preliminary data.</text>
</comment>
<organism evidence="4 5">
    <name type="scientific">Nitzschia inconspicua</name>
    <dbReference type="NCBI Taxonomy" id="303405"/>
    <lineage>
        <taxon>Eukaryota</taxon>
        <taxon>Sar</taxon>
        <taxon>Stramenopiles</taxon>
        <taxon>Ochrophyta</taxon>
        <taxon>Bacillariophyta</taxon>
        <taxon>Bacillariophyceae</taxon>
        <taxon>Bacillariophycidae</taxon>
        <taxon>Bacillariales</taxon>
        <taxon>Bacillariaceae</taxon>
        <taxon>Nitzschia</taxon>
    </lineage>
</organism>
<feature type="compositionally biased region" description="Low complexity" evidence="1">
    <location>
        <begin position="33"/>
        <end position="46"/>
    </location>
</feature>
<keyword evidence="5" id="KW-1185">Reference proteome</keyword>
<protein>
    <submittedName>
        <fullName evidence="4">Fasciclin domain containing protein</fullName>
    </submittedName>
</protein>
<dbReference type="Pfam" id="PF02469">
    <property type="entry name" value="Fasciclin"/>
    <property type="match status" value="1"/>
</dbReference>
<dbReference type="AlphaFoldDB" id="A0A9K3KZD1"/>
<dbReference type="SMART" id="SM00554">
    <property type="entry name" value="FAS1"/>
    <property type="match status" value="1"/>
</dbReference>
<accession>A0A9K3KZD1</accession>
<dbReference type="EMBL" id="JAGRRH010000017">
    <property type="protein sequence ID" value="KAG7352476.1"/>
    <property type="molecule type" value="Genomic_DNA"/>
</dbReference>
<gene>
    <name evidence="4" type="ORF">IV203_008524</name>
</gene>
<reference evidence="4" key="1">
    <citation type="journal article" date="2021" name="Sci. Rep.">
        <title>Diploid genomic architecture of Nitzschia inconspicua, an elite biomass production diatom.</title>
        <authorList>
            <person name="Oliver A."/>
            <person name="Podell S."/>
            <person name="Pinowska A."/>
            <person name="Traller J.C."/>
            <person name="Smith S.R."/>
            <person name="McClure R."/>
            <person name="Beliaev A."/>
            <person name="Bohutskyi P."/>
            <person name="Hill E.A."/>
            <person name="Rabines A."/>
            <person name="Zheng H."/>
            <person name="Allen L.Z."/>
            <person name="Kuo A."/>
            <person name="Grigoriev I.V."/>
            <person name="Allen A.E."/>
            <person name="Hazlebeck D."/>
            <person name="Allen E.E."/>
        </authorList>
    </citation>
    <scope>NUCLEOTIDE SEQUENCE</scope>
    <source>
        <strain evidence="4">Hildebrandi</strain>
    </source>
</reference>
<evidence type="ECO:0000256" key="1">
    <source>
        <dbReference type="SAM" id="MobiDB-lite"/>
    </source>
</evidence>
<dbReference type="Proteomes" id="UP000693970">
    <property type="component" value="Unassembled WGS sequence"/>
</dbReference>
<evidence type="ECO:0000259" key="3">
    <source>
        <dbReference type="PROSITE" id="PS50213"/>
    </source>
</evidence>
<proteinExistence type="predicted"/>
<feature type="region of interest" description="Disordered" evidence="1">
    <location>
        <begin position="33"/>
        <end position="53"/>
    </location>
</feature>
<dbReference type="PROSITE" id="PS50213">
    <property type="entry name" value="FAS1"/>
    <property type="match status" value="1"/>
</dbReference>
<feature type="chain" id="PRO_5039885656" evidence="2">
    <location>
        <begin position="21"/>
        <end position="450"/>
    </location>
</feature>
<feature type="domain" description="FAS1" evidence="3">
    <location>
        <begin position="175"/>
        <end position="312"/>
    </location>
</feature>
<name>A0A9K3KZD1_9STRA</name>
<keyword evidence="2" id="KW-0732">Signal</keyword>
<dbReference type="PANTHER" id="PTHR10900">
    <property type="entry name" value="PERIOSTIN-RELATED"/>
    <property type="match status" value="1"/>
</dbReference>
<dbReference type="InterPro" id="IPR050904">
    <property type="entry name" value="Adhesion/Biosynth-related"/>
</dbReference>
<dbReference type="InterPro" id="IPR000782">
    <property type="entry name" value="FAS1_domain"/>
</dbReference>
<reference evidence="4" key="2">
    <citation type="submission" date="2021-04" db="EMBL/GenBank/DDBJ databases">
        <authorList>
            <person name="Podell S."/>
        </authorList>
    </citation>
    <scope>NUCLEOTIDE SEQUENCE</scope>
    <source>
        <strain evidence="4">Hildebrandi</strain>
    </source>
</reference>
<feature type="signal peptide" evidence="2">
    <location>
        <begin position="1"/>
        <end position="20"/>
    </location>
</feature>
<feature type="region of interest" description="Disordered" evidence="1">
    <location>
        <begin position="117"/>
        <end position="158"/>
    </location>
</feature>
<dbReference type="PANTHER" id="PTHR10900:SF77">
    <property type="entry name" value="FI19380P1"/>
    <property type="match status" value="1"/>
</dbReference>
<dbReference type="GO" id="GO:0005615">
    <property type="term" value="C:extracellular space"/>
    <property type="evidence" value="ECO:0007669"/>
    <property type="project" value="TreeGrafter"/>
</dbReference>
<sequence length="450" mass="46373">MKIATSIALLSFTLIHPAGAGNTIRGLGIGLDPTEAPTKAPTKAPTTPSPVEAPTESFVCSICGEGKMVTNPDGVIDGGAAGTFACLEVVAAANAGLISEAQCLLLQPLAEAACGCEEEGDTVEPEEDPTDAPVDPTDAPVNPTEAPVDPTEAPVDPTEAPIDPTEAPVAPPDSCLTITETACSLSDFSTACQLLGVFELEEGLNGGTWTVFVPTNAAFAAISDVIAGLEPDVILDILLFHAVPDQTIMSTDLVCDGFITMANGQDSQTICDEEAGTIFQVGEGNAEPNLPTVDPADIPVCNGVIHVIDNVMIPGGILDSETTDPPQPSDSGIAEFPTSAPGEVVLVEVFIEFDGFAPETGWEITNSTGGTVKMIPIGSYPPLTETATEDVELLAGDNYTFTIFDLFGDGLSNPEEGSYSVTQGEGEFQIVLVSGGGNFGKEDSSNFTVF</sequence>
<feature type="compositionally biased region" description="Low complexity" evidence="1">
    <location>
        <begin position="131"/>
        <end position="141"/>
    </location>
</feature>
<feature type="compositionally biased region" description="Acidic residues" evidence="1">
    <location>
        <begin position="117"/>
        <end position="130"/>
    </location>
</feature>
<dbReference type="OrthoDB" id="286301at2759"/>
<evidence type="ECO:0000313" key="4">
    <source>
        <dbReference type="EMBL" id="KAG7352476.1"/>
    </source>
</evidence>
<evidence type="ECO:0000313" key="5">
    <source>
        <dbReference type="Proteomes" id="UP000693970"/>
    </source>
</evidence>